<dbReference type="Pfam" id="PF02537">
    <property type="entry name" value="CRCB"/>
    <property type="match status" value="1"/>
</dbReference>
<keyword evidence="10" id="KW-0479">Metal-binding</keyword>
<keyword evidence="10" id="KW-0813">Transport</keyword>
<evidence type="ECO:0000313" key="12">
    <source>
        <dbReference type="Proteomes" id="UP000297714"/>
    </source>
</evidence>
<feature type="transmembrane region" description="Helical" evidence="10">
    <location>
        <begin position="104"/>
        <end position="122"/>
    </location>
</feature>
<feature type="binding site" evidence="10">
    <location>
        <position position="79"/>
    </location>
    <ligand>
        <name>Na(+)</name>
        <dbReference type="ChEBI" id="CHEBI:29101"/>
        <note>structural</note>
    </ligand>
</feature>
<feature type="transmembrane region" description="Helical" evidence="10">
    <location>
        <begin position="64"/>
        <end position="84"/>
    </location>
</feature>
<organism evidence="11 12">
    <name type="scientific">Caproiciproducens galactitolivorans</name>
    <dbReference type="NCBI Taxonomy" id="642589"/>
    <lineage>
        <taxon>Bacteria</taxon>
        <taxon>Bacillati</taxon>
        <taxon>Bacillota</taxon>
        <taxon>Clostridia</taxon>
        <taxon>Eubacteriales</taxon>
        <taxon>Acutalibacteraceae</taxon>
        <taxon>Caproiciproducens</taxon>
    </lineage>
</organism>
<evidence type="ECO:0000256" key="6">
    <source>
        <dbReference type="ARBA" id="ARBA00023303"/>
    </source>
</evidence>
<dbReference type="GO" id="GO:0140114">
    <property type="term" value="P:cellular detoxification of fluoride"/>
    <property type="evidence" value="ECO:0007669"/>
    <property type="project" value="UniProtKB-UniRule"/>
</dbReference>
<reference evidence="11 12" key="1">
    <citation type="submission" date="2019-04" db="EMBL/GenBank/DDBJ databases">
        <authorList>
            <person name="Poehlein A."/>
            <person name="Bengelsdorf F.R."/>
            <person name="Duerre P."/>
            <person name="Daniel R."/>
        </authorList>
    </citation>
    <scope>NUCLEOTIDE SEQUENCE [LARGE SCALE GENOMIC DNA]</scope>
    <source>
        <strain evidence="11 12">BS-1</strain>
    </source>
</reference>
<evidence type="ECO:0000256" key="9">
    <source>
        <dbReference type="ARBA" id="ARBA00049940"/>
    </source>
</evidence>
<evidence type="ECO:0000256" key="3">
    <source>
        <dbReference type="ARBA" id="ARBA00022692"/>
    </source>
</evidence>
<keyword evidence="3 10" id="KW-0812">Transmembrane</keyword>
<keyword evidence="10" id="KW-0915">Sodium</keyword>
<comment type="caution">
    <text evidence="11">The sequence shown here is derived from an EMBL/GenBank/DDBJ whole genome shotgun (WGS) entry which is preliminary data.</text>
</comment>
<dbReference type="GO" id="GO:0062054">
    <property type="term" value="F:fluoride channel activity"/>
    <property type="evidence" value="ECO:0007669"/>
    <property type="project" value="UniProtKB-UniRule"/>
</dbReference>
<proteinExistence type="inferred from homology"/>
<dbReference type="HAMAP" id="MF_00454">
    <property type="entry name" value="FluC"/>
    <property type="match status" value="1"/>
</dbReference>
<dbReference type="PANTHER" id="PTHR28259">
    <property type="entry name" value="FLUORIDE EXPORT PROTEIN 1-RELATED"/>
    <property type="match status" value="1"/>
</dbReference>
<dbReference type="GO" id="GO:0005886">
    <property type="term" value="C:plasma membrane"/>
    <property type="evidence" value="ECO:0007669"/>
    <property type="project" value="UniProtKB-SubCell"/>
</dbReference>
<evidence type="ECO:0000313" key="11">
    <source>
        <dbReference type="EMBL" id="TGJ76706.1"/>
    </source>
</evidence>
<dbReference type="NCBIfam" id="TIGR00494">
    <property type="entry name" value="crcB"/>
    <property type="match status" value="1"/>
</dbReference>
<evidence type="ECO:0000256" key="4">
    <source>
        <dbReference type="ARBA" id="ARBA00022989"/>
    </source>
</evidence>
<feature type="transmembrane region" description="Helical" evidence="10">
    <location>
        <begin position="30"/>
        <end position="52"/>
    </location>
</feature>
<evidence type="ECO:0000256" key="7">
    <source>
        <dbReference type="ARBA" id="ARBA00035120"/>
    </source>
</evidence>
<dbReference type="GO" id="GO:0046872">
    <property type="term" value="F:metal ion binding"/>
    <property type="evidence" value="ECO:0007669"/>
    <property type="project" value="UniProtKB-KW"/>
</dbReference>
<keyword evidence="12" id="KW-1185">Reference proteome</keyword>
<evidence type="ECO:0000256" key="1">
    <source>
        <dbReference type="ARBA" id="ARBA00004651"/>
    </source>
</evidence>
<comment type="subcellular location">
    <subcellularLocation>
        <location evidence="1 10">Cell membrane</location>
        <topology evidence="1 10">Multi-pass membrane protein</topology>
    </subcellularLocation>
</comment>
<evidence type="ECO:0000256" key="5">
    <source>
        <dbReference type="ARBA" id="ARBA00023136"/>
    </source>
</evidence>
<dbReference type="OrthoDB" id="9815830at2"/>
<comment type="catalytic activity">
    <reaction evidence="8">
        <text>fluoride(in) = fluoride(out)</text>
        <dbReference type="Rhea" id="RHEA:76159"/>
        <dbReference type="ChEBI" id="CHEBI:17051"/>
    </reaction>
    <physiologicalReaction direction="left-to-right" evidence="8">
        <dbReference type="Rhea" id="RHEA:76160"/>
    </physiologicalReaction>
</comment>
<keyword evidence="6 10" id="KW-0407">Ion channel</keyword>
<evidence type="ECO:0000256" key="2">
    <source>
        <dbReference type="ARBA" id="ARBA00022475"/>
    </source>
</evidence>
<gene>
    <name evidence="11" type="primary">crcB_2</name>
    <name evidence="10" type="synonym">crcB</name>
    <name evidence="10" type="synonym">fluC</name>
    <name evidence="11" type="ORF">CAGA_12490</name>
</gene>
<dbReference type="PANTHER" id="PTHR28259:SF1">
    <property type="entry name" value="FLUORIDE EXPORT PROTEIN 1-RELATED"/>
    <property type="match status" value="1"/>
</dbReference>
<comment type="similarity">
    <text evidence="7 10">Belongs to the fluoride channel Fluc/FEX (TC 1.A.43) family.</text>
</comment>
<keyword evidence="10" id="KW-0406">Ion transport</keyword>
<sequence>MKLSRILIVGLGGFLGTALRCIISTATAKYFGDFPIGTLIVNVLGGFTMGFIMEASTSIWPISANARIFLTTGIMGGLTTFSTFSYETVSFFSDGEYLMGGMNAGLNLFFALFACWFGKIVAQ</sequence>
<keyword evidence="5 10" id="KW-0472">Membrane</keyword>
<dbReference type="InterPro" id="IPR003691">
    <property type="entry name" value="FluC"/>
</dbReference>
<evidence type="ECO:0000256" key="10">
    <source>
        <dbReference type="HAMAP-Rule" id="MF_00454"/>
    </source>
</evidence>
<accession>A0A4Z0YGB4</accession>
<protein>
    <recommendedName>
        <fullName evidence="10">Fluoride-specific ion channel FluC</fullName>
    </recommendedName>
</protein>
<dbReference type="Proteomes" id="UP000297714">
    <property type="component" value="Unassembled WGS sequence"/>
</dbReference>
<dbReference type="EMBL" id="SRMQ01000004">
    <property type="protein sequence ID" value="TGJ76706.1"/>
    <property type="molecule type" value="Genomic_DNA"/>
</dbReference>
<feature type="binding site" evidence="10">
    <location>
        <position position="76"/>
    </location>
    <ligand>
        <name>Na(+)</name>
        <dbReference type="ChEBI" id="CHEBI:29101"/>
        <note>structural</note>
    </ligand>
</feature>
<dbReference type="AlphaFoldDB" id="A0A4Z0YGB4"/>
<keyword evidence="2 10" id="KW-1003">Cell membrane</keyword>
<name>A0A4Z0YGB4_9FIRM</name>
<keyword evidence="4 10" id="KW-1133">Transmembrane helix</keyword>
<comment type="function">
    <text evidence="9 10">Fluoride-specific ion channel. Important for reducing fluoride concentration in the cell, thus reducing its toxicity.</text>
</comment>
<evidence type="ECO:0000256" key="8">
    <source>
        <dbReference type="ARBA" id="ARBA00035585"/>
    </source>
</evidence>
<comment type="activity regulation">
    <text evidence="10">Na(+) is not transported, but it plays an essential structural role and its presence is essential for fluoride channel function.</text>
</comment>
<dbReference type="RefSeq" id="WP_135658993.1">
    <property type="nucleotide sequence ID" value="NZ_JAJUFJ010000011.1"/>
</dbReference>